<dbReference type="RefSeq" id="WP_165268816.1">
    <property type="nucleotide sequence ID" value="NZ_JAALLS010000012.1"/>
</dbReference>
<gene>
    <name evidence="2" type="ORF">G3569_10345</name>
</gene>
<proteinExistence type="predicted"/>
<dbReference type="Proteomes" id="UP000479132">
    <property type="component" value="Unassembled WGS sequence"/>
</dbReference>
<keyword evidence="3" id="KW-1185">Reference proteome</keyword>
<dbReference type="Gene3D" id="1.20.210.10">
    <property type="entry name" value="Cytochrome c oxidase-like, subunit I domain"/>
    <property type="match status" value="1"/>
</dbReference>
<reference evidence="2 3" key="1">
    <citation type="submission" date="2020-02" db="EMBL/GenBank/DDBJ databases">
        <title>Aliifodinibius halophilus 2W32, complete genome.</title>
        <authorList>
            <person name="Li Y."/>
            <person name="Wu S."/>
        </authorList>
    </citation>
    <scope>NUCLEOTIDE SEQUENCE [LARGE SCALE GENOMIC DNA]</scope>
    <source>
        <strain evidence="2 3">2W32</strain>
    </source>
</reference>
<sequence>MPFVSRTFIKSGMVYFVLSLVAGLLLEIEQFSFPALMPLFWHMLMLGWITQIIIGVSVWMFPGRNKEEGFWNQKWNWGTFIFLNIGLALRVVAEPMISGQSAEVWKILIVISSVLHMLAGITYLIEIWPRVMSKKAQRKKRKRQRNRS</sequence>
<name>A0A6M1T3V6_9BACT</name>
<feature type="transmembrane region" description="Helical" evidence="1">
    <location>
        <begin position="105"/>
        <end position="125"/>
    </location>
</feature>
<feature type="transmembrane region" description="Helical" evidence="1">
    <location>
        <begin position="39"/>
        <end position="63"/>
    </location>
</feature>
<dbReference type="SUPFAM" id="SSF81442">
    <property type="entry name" value="Cytochrome c oxidase subunit I-like"/>
    <property type="match status" value="1"/>
</dbReference>
<feature type="transmembrane region" description="Helical" evidence="1">
    <location>
        <begin position="12"/>
        <end position="33"/>
    </location>
</feature>
<evidence type="ECO:0000313" key="3">
    <source>
        <dbReference type="Proteomes" id="UP000479132"/>
    </source>
</evidence>
<keyword evidence="1" id="KW-0812">Transmembrane</keyword>
<keyword evidence="1" id="KW-1133">Transmembrane helix</keyword>
<comment type="caution">
    <text evidence="2">The sequence shown here is derived from an EMBL/GenBank/DDBJ whole genome shotgun (WGS) entry which is preliminary data.</text>
</comment>
<keyword evidence="1" id="KW-0472">Membrane</keyword>
<dbReference type="EMBL" id="JAALLS010000012">
    <property type="protein sequence ID" value="NGP88757.1"/>
    <property type="molecule type" value="Genomic_DNA"/>
</dbReference>
<dbReference type="InterPro" id="IPR036927">
    <property type="entry name" value="Cyt_c_oxase-like_su1_sf"/>
</dbReference>
<protein>
    <submittedName>
        <fullName evidence="2">Uncharacterized protein</fullName>
    </submittedName>
</protein>
<organism evidence="2 3">
    <name type="scientific">Fodinibius halophilus</name>
    <dbReference type="NCBI Taxonomy" id="1736908"/>
    <lineage>
        <taxon>Bacteria</taxon>
        <taxon>Pseudomonadati</taxon>
        <taxon>Balneolota</taxon>
        <taxon>Balneolia</taxon>
        <taxon>Balneolales</taxon>
        <taxon>Balneolaceae</taxon>
        <taxon>Fodinibius</taxon>
    </lineage>
</organism>
<feature type="transmembrane region" description="Helical" evidence="1">
    <location>
        <begin position="75"/>
        <end position="93"/>
    </location>
</feature>
<dbReference type="AlphaFoldDB" id="A0A6M1T3V6"/>
<evidence type="ECO:0000313" key="2">
    <source>
        <dbReference type="EMBL" id="NGP88757.1"/>
    </source>
</evidence>
<accession>A0A6M1T3V6</accession>
<evidence type="ECO:0000256" key="1">
    <source>
        <dbReference type="SAM" id="Phobius"/>
    </source>
</evidence>